<dbReference type="Gene3D" id="1.20.1440.110">
    <property type="entry name" value="acylaminoacyl peptidase"/>
    <property type="match status" value="1"/>
</dbReference>
<keyword evidence="3" id="KW-0378">Hydrolase</keyword>
<dbReference type="KEGG" id="taa:NMY3_01675"/>
<dbReference type="PANTHER" id="PTHR22946:SF12">
    <property type="entry name" value="CONIDIAL PIGMENT BIOSYNTHESIS PROTEIN AYG1 (AFU_ORTHOLOGUE AFUA_2G17550)"/>
    <property type="match status" value="1"/>
</dbReference>
<keyword evidence="4" id="KW-1185">Reference proteome</keyword>
<evidence type="ECO:0000259" key="2">
    <source>
        <dbReference type="Pfam" id="PF12697"/>
    </source>
</evidence>
<accession>A0A654LWP8</accession>
<evidence type="ECO:0000313" key="3">
    <source>
        <dbReference type="EMBL" id="ALI35878.1"/>
    </source>
</evidence>
<dbReference type="PANTHER" id="PTHR22946">
    <property type="entry name" value="DIENELACTONE HYDROLASE DOMAIN-CONTAINING PROTEIN-RELATED"/>
    <property type="match status" value="1"/>
</dbReference>
<dbReference type="Gene3D" id="3.40.50.1820">
    <property type="entry name" value="alpha/beta hydrolase"/>
    <property type="match status" value="1"/>
</dbReference>
<gene>
    <name evidence="3" type="ORF">NMY3_01675</name>
</gene>
<dbReference type="GeneID" id="60421693"/>
<feature type="domain" description="AB hydrolase-1" evidence="2">
    <location>
        <begin position="184"/>
        <end position="384"/>
    </location>
</feature>
<sequence>MKIVFRDPTFSALLLRTLADTYYKGADIGECLSTAYRIKEGDFESWYEEWIKTAKRVQSYAEDSATNGHATSAREAYLRATNYYRTAAFFLVDSKDQRLPSAIDLSKESFRKAISLFPFFVEPIEIPYEGILLPGYFYHAPRNHNNHYKSEFGKESNLADQRENGLENDNHNISIATSSSYPTLVVHGGFDSTLEELYFFGAAPSLDRGYNCLTFEGPGQGNVIVKHKLPFRYDWEKVVTPVLDFALSKKSEYDIDPEKIALMGISMGALLAARAVSFEHRFAAMVLYDGVYDGYEGVTASFPSQMLDAIDRGDVEFVNKTLNELMQSDSNIKFNMKHGMWTTGANSPYELITGAKKYSVKDTLKKITCPTLVLEGEKDDSFPGQPKKVYDGLVSVPSSSKKYIVFTEEEGGEEHCQTGATGLVNQRIFDWLGETFQMQTKKVN</sequence>
<reference evidence="4" key="1">
    <citation type="submission" date="2015-10" db="EMBL/GenBank/DDBJ databases">
        <title>Niche specialization of a soil ammonia-oxidizing archaeon, Candidatus Nitrosocosmicus oleophilus.</title>
        <authorList>
            <person name="Jung M.-Y."/>
            <person name="Rhee S.-K."/>
        </authorList>
    </citation>
    <scope>NUCLEOTIDE SEQUENCE [LARGE SCALE GENOMIC DNA]</scope>
    <source>
        <strain evidence="4">MY3</strain>
    </source>
</reference>
<comment type="similarity">
    <text evidence="1">Belongs to the AB hydrolase superfamily. FUS2 hydrolase family.</text>
</comment>
<evidence type="ECO:0000256" key="1">
    <source>
        <dbReference type="ARBA" id="ARBA00038115"/>
    </source>
</evidence>
<dbReference type="GO" id="GO:0016787">
    <property type="term" value="F:hydrolase activity"/>
    <property type="evidence" value="ECO:0007669"/>
    <property type="project" value="UniProtKB-KW"/>
</dbReference>
<proteinExistence type="inferred from homology"/>
<dbReference type="InterPro" id="IPR029058">
    <property type="entry name" value="AB_hydrolase_fold"/>
</dbReference>
<organism evidence="3 4">
    <name type="scientific">Candidatus Nitrosocosmicus oleophilus</name>
    <dbReference type="NCBI Taxonomy" id="1353260"/>
    <lineage>
        <taxon>Archaea</taxon>
        <taxon>Nitrososphaerota</taxon>
        <taxon>Nitrososphaeria</taxon>
        <taxon>Nitrososphaerales</taxon>
        <taxon>Nitrososphaeraceae</taxon>
        <taxon>Candidatus Nitrosocosmicus</taxon>
    </lineage>
</organism>
<evidence type="ECO:0000313" key="4">
    <source>
        <dbReference type="Proteomes" id="UP000058925"/>
    </source>
</evidence>
<name>A0A654LWP8_9ARCH</name>
<dbReference type="InterPro" id="IPR050261">
    <property type="entry name" value="FrsA_esterase"/>
</dbReference>
<dbReference type="OrthoDB" id="11256at2157"/>
<dbReference type="Proteomes" id="UP000058925">
    <property type="component" value="Chromosome"/>
</dbReference>
<dbReference type="AlphaFoldDB" id="A0A654LWP8"/>
<dbReference type="RefSeq" id="WP_196818255.1">
    <property type="nucleotide sequence ID" value="NZ_CP012850.1"/>
</dbReference>
<dbReference type="SUPFAM" id="SSF53474">
    <property type="entry name" value="alpha/beta-Hydrolases"/>
    <property type="match status" value="1"/>
</dbReference>
<dbReference type="InterPro" id="IPR000073">
    <property type="entry name" value="AB_hydrolase_1"/>
</dbReference>
<dbReference type="EMBL" id="CP012850">
    <property type="protein sequence ID" value="ALI35878.1"/>
    <property type="molecule type" value="Genomic_DNA"/>
</dbReference>
<protein>
    <submittedName>
        <fullName evidence="3">2,6-dihydropseudooxynicotine hydrolase</fullName>
        <ecNumber evidence="3">3.7.1.19</ecNumber>
    </submittedName>
</protein>
<dbReference type="EC" id="3.7.1.19" evidence="3"/>
<dbReference type="Pfam" id="PF12697">
    <property type="entry name" value="Abhydrolase_6"/>
    <property type="match status" value="1"/>
</dbReference>